<dbReference type="GO" id="GO:0006508">
    <property type="term" value="P:proteolysis"/>
    <property type="evidence" value="ECO:0007669"/>
    <property type="project" value="UniProtKB-KW"/>
</dbReference>
<dbReference type="SMART" id="SM00631">
    <property type="entry name" value="Zn_pept"/>
    <property type="match status" value="1"/>
</dbReference>
<dbReference type="PANTHER" id="PTHR11705">
    <property type="entry name" value="PROTEASE FAMILY M14 CARBOXYPEPTIDASE A,B"/>
    <property type="match status" value="1"/>
</dbReference>
<keyword evidence="5" id="KW-0479">Metal-binding</keyword>
<evidence type="ECO:0000256" key="16">
    <source>
        <dbReference type="SAM" id="SignalP"/>
    </source>
</evidence>
<organism evidence="18 19">
    <name type="scientific">Micromonospora pisi</name>
    <dbReference type="NCBI Taxonomy" id="589240"/>
    <lineage>
        <taxon>Bacteria</taxon>
        <taxon>Bacillati</taxon>
        <taxon>Actinomycetota</taxon>
        <taxon>Actinomycetes</taxon>
        <taxon>Micromonosporales</taxon>
        <taxon>Micromonosporaceae</taxon>
        <taxon>Micromonospora</taxon>
    </lineage>
</organism>
<comment type="catalytic activity">
    <reaction evidence="10">
        <text>Releases a C-terminal residue, which may be hydrophobic or positively charged.</text>
        <dbReference type="EC" id="3.4.17.18"/>
    </reaction>
</comment>
<evidence type="ECO:0000259" key="17">
    <source>
        <dbReference type="PROSITE" id="PS52035"/>
    </source>
</evidence>
<keyword evidence="8" id="KW-0862">Zinc</keyword>
<dbReference type="Gene3D" id="3.40.630.10">
    <property type="entry name" value="Zn peptidases"/>
    <property type="match status" value="1"/>
</dbReference>
<feature type="active site" description="Proton donor/acceptor" evidence="14">
    <location>
        <position position="388"/>
    </location>
</feature>
<evidence type="ECO:0000313" key="19">
    <source>
        <dbReference type="Proteomes" id="UP000277671"/>
    </source>
</evidence>
<accession>A0A495JRM3</accession>
<reference evidence="18 19" key="1">
    <citation type="submission" date="2018-10" db="EMBL/GenBank/DDBJ databases">
        <title>Sequencing the genomes of 1000 actinobacteria strains.</title>
        <authorList>
            <person name="Klenk H.-P."/>
        </authorList>
    </citation>
    <scope>NUCLEOTIDE SEQUENCE [LARGE SCALE GENOMIC DNA]</scope>
    <source>
        <strain evidence="18 19">DSM 45175</strain>
    </source>
</reference>
<dbReference type="Proteomes" id="UP000277671">
    <property type="component" value="Unassembled WGS sequence"/>
</dbReference>
<keyword evidence="6 16" id="KW-0732">Signal</keyword>
<dbReference type="Pfam" id="PF20773">
    <property type="entry name" value="InhA-like_MAM"/>
    <property type="match status" value="2"/>
</dbReference>
<evidence type="ECO:0000256" key="5">
    <source>
        <dbReference type="ARBA" id="ARBA00022723"/>
    </source>
</evidence>
<keyword evidence="4" id="KW-0645">Protease</keyword>
<dbReference type="OrthoDB" id="5240362at2"/>
<dbReference type="InterPro" id="IPR033810">
    <property type="entry name" value="Carboxypeptidase_T"/>
</dbReference>
<protein>
    <recommendedName>
        <fullName evidence="13">Zinc carboxypeptidase</fullName>
        <ecNumber evidence="12">3.4.17.18</ecNumber>
    </recommendedName>
</protein>
<keyword evidence="9" id="KW-0482">Metalloprotease</keyword>
<dbReference type="InterPro" id="IPR000834">
    <property type="entry name" value="Peptidase_M14"/>
</dbReference>
<evidence type="ECO:0000256" key="12">
    <source>
        <dbReference type="ARBA" id="ARBA00066554"/>
    </source>
</evidence>
<comment type="cofactor">
    <cofactor evidence="1">
        <name>Zn(2+)</name>
        <dbReference type="ChEBI" id="CHEBI:29105"/>
    </cofactor>
</comment>
<dbReference type="InterPro" id="IPR057246">
    <property type="entry name" value="CARBOXYPEPT_ZN_1"/>
</dbReference>
<dbReference type="RefSeq" id="WP_121159411.1">
    <property type="nucleotide sequence ID" value="NZ_RBKT01000001.1"/>
</dbReference>
<evidence type="ECO:0000256" key="15">
    <source>
        <dbReference type="SAM" id="MobiDB-lite"/>
    </source>
</evidence>
<sequence>MRKTRLAIAGVFTLVGVMVLTTPVSAAPPAAPGGGHGNLEVYVGSADAKQIDVLRNNGVDVGHALGEVDKSGKSAVQVVLTKEQAAKLATKGVQLSVKKVRGKEASRALREQSTKGWSAYRSYSEPGGLRDEITSTAARFPALTKVETIGKTTQGKPILAVKVTKNAKNIEDGKRPAVLYGGAQHAREWITPEMVRRLMHHVLDNYGTDPEITRLVDTTELWFLPVSNPDGYDFTFTGDNRLWRKNLRDINGDGQITSGDGVDLNRNFSYKWGYDNEGSSADPSSETYRGPGPNSEPETKALDGLFRRVGFEFYINYHSAAELLLYGVGWQVETPTPDDVIYETLAGDDANPAIPGYDPDISAELYPTNGDTDTHATVRYGTLGFTPEMTTCETASNLDPNDEWLAEDCASGFNFPDDEDLIAAEVAKNIPFALAVGKSAATPDNPVSVVGRSTPDFEIDKFDVSYGTRQPVATIARRSLKNVQMHYVVNGGRPKSVEVKEWRGGERYGDTHDDYYAELRGTVTGTKPGDRVEVWFTGTKPKGGGPTASEHFTYQVSTDIGGDVLVLAVEDVTGLSPVQTGTSAKYADEVTAALTAAGKTSDVYDFDTRGRKAAHPLGVLSHYDAVVWETGDDVILRAPGQVAGTTAKAAFDTELAVRDYLNEGGKLLVSGKNALFAQSTNGSYYYAPGAPPECAAPGGACLPILNDFQQYYLGAYTYVSGGGQDGDGNPYPVAGNDGPFSGFTGTLNAPGSAANQDHTASLLTTSSFLPADQFPQFASSAAAGWGRPGGAPFDPRTGGWYVFSGQADVSYKRLTRTVDLTGATSGELRFFMSHDIEADWDFAFVEAHEVGTDNWTTLPDANGHTSTSTGASCPEGLVDELHPQLAHYIGPDCSPTGSTGTWNAATGASGGWQEWAVDLSAYAGKQVELSISYVSDWSTQGLGAFVDDTKVTKDGVTVAETSFETDLGGWTIPGPPAGSVPGSNDWSHGQSAFEEGSAVVTADTVYLGFGLEGLAPAARDDLVARSLNHLLGSSTPARP</sequence>
<feature type="signal peptide" evidence="16">
    <location>
        <begin position="1"/>
        <end position="26"/>
    </location>
</feature>
<dbReference type="GO" id="GO:0008270">
    <property type="term" value="F:zinc ion binding"/>
    <property type="evidence" value="ECO:0007669"/>
    <property type="project" value="InterPro"/>
</dbReference>
<dbReference type="PROSITE" id="PS00132">
    <property type="entry name" value="CARBOXYPEPT_ZN_1"/>
    <property type="match status" value="1"/>
</dbReference>
<evidence type="ECO:0000256" key="11">
    <source>
        <dbReference type="ARBA" id="ARBA00055464"/>
    </source>
</evidence>
<gene>
    <name evidence="18" type="ORF">BDK92_5678</name>
</gene>
<keyword evidence="19" id="KW-1185">Reference proteome</keyword>
<dbReference type="GO" id="GO:0005615">
    <property type="term" value="C:extracellular space"/>
    <property type="evidence" value="ECO:0007669"/>
    <property type="project" value="TreeGrafter"/>
</dbReference>
<dbReference type="EC" id="3.4.17.18" evidence="12"/>
<evidence type="ECO:0000256" key="13">
    <source>
        <dbReference type="ARBA" id="ARBA00074273"/>
    </source>
</evidence>
<evidence type="ECO:0000256" key="4">
    <source>
        <dbReference type="ARBA" id="ARBA00022670"/>
    </source>
</evidence>
<dbReference type="AlphaFoldDB" id="A0A495JRM3"/>
<name>A0A495JRM3_9ACTN</name>
<keyword evidence="3" id="KW-0121">Carboxypeptidase</keyword>
<evidence type="ECO:0000256" key="7">
    <source>
        <dbReference type="ARBA" id="ARBA00022801"/>
    </source>
</evidence>
<evidence type="ECO:0000256" key="10">
    <source>
        <dbReference type="ARBA" id="ARBA00050859"/>
    </source>
</evidence>
<evidence type="ECO:0000256" key="2">
    <source>
        <dbReference type="ARBA" id="ARBA00005988"/>
    </source>
</evidence>
<feature type="compositionally biased region" description="Polar residues" evidence="15">
    <location>
        <begin position="277"/>
        <end position="287"/>
    </location>
</feature>
<feature type="region of interest" description="Disordered" evidence="15">
    <location>
        <begin position="275"/>
        <end position="299"/>
    </location>
</feature>
<dbReference type="SUPFAM" id="SSF53187">
    <property type="entry name" value="Zn-dependent exopeptidases"/>
    <property type="match status" value="1"/>
</dbReference>
<dbReference type="PANTHER" id="PTHR11705:SF143">
    <property type="entry name" value="SLL0236 PROTEIN"/>
    <property type="match status" value="1"/>
</dbReference>
<comment type="caution">
    <text evidence="18">The sequence shown here is derived from an EMBL/GenBank/DDBJ whole genome shotgun (WGS) entry which is preliminary data.</text>
</comment>
<dbReference type="PROSITE" id="PS52035">
    <property type="entry name" value="PEPTIDASE_M14"/>
    <property type="match status" value="1"/>
</dbReference>
<comment type="similarity">
    <text evidence="2 14">Belongs to the peptidase M14 family.</text>
</comment>
<evidence type="ECO:0000256" key="8">
    <source>
        <dbReference type="ARBA" id="ARBA00022833"/>
    </source>
</evidence>
<dbReference type="PRINTS" id="PR00765">
    <property type="entry name" value="CRBOXYPTASEA"/>
</dbReference>
<feature type="chain" id="PRO_5019813128" description="Zinc carboxypeptidase" evidence="16">
    <location>
        <begin position="27"/>
        <end position="1039"/>
    </location>
</feature>
<evidence type="ECO:0000256" key="3">
    <source>
        <dbReference type="ARBA" id="ARBA00022645"/>
    </source>
</evidence>
<dbReference type="Pfam" id="PF00246">
    <property type="entry name" value="Peptidase_M14"/>
    <property type="match status" value="1"/>
</dbReference>
<dbReference type="CDD" id="cd03859">
    <property type="entry name" value="M14_CPT"/>
    <property type="match status" value="1"/>
</dbReference>
<dbReference type="GO" id="GO:0004181">
    <property type="term" value="F:metallocarboxypeptidase activity"/>
    <property type="evidence" value="ECO:0007669"/>
    <property type="project" value="InterPro"/>
</dbReference>
<dbReference type="FunFam" id="3.40.630.10:FF:000084">
    <property type="entry name" value="Carboxypeptidase B2"/>
    <property type="match status" value="1"/>
</dbReference>
<evidence type="ECO:0000256" key="6">
    <source>
        <dbReference type="ARBA" id="ARBA00022729"/>
    </source>
</evidence>
<feature type="domain" description="Peptidase M14" evidence="17">
    <location>
        <begin position="119"/>
        <end position="416"/>
    </location>
</feature>
<evidence type="ECO:0000256" key="9">
    <source>
        <dbReference type="ARBA" id="ARBA00023049"/>
    </source>
</evidence>
<keyword evidence="7" id="KW-0378">Hydrolase</keyword>
<comment type="function">
    <text evidence="11">Carboxypeptidase that possesses the specificities of both mammalian Cpase A and B. Thus shows broad substrate specificity, being able to cleave Cbz-Gly-Leu, Cbz-Gly-Val, Cbz-Gly-Phe, Cbz-Gly-Lys and Bz-Gly-Arg in vitro.</text>
</comment>
<evidence type="ECO:0000313" key="18">
    <source>
        <dbReference type="EMBL" id="RKR91285.1"/>
    </source>
</evidence>
<dbReference type="EMBL" id="RBKT01000001">
    <property type="protein sequence ID" value="RKR91285.1"/>
    <property type="molecule type" value="Genomic_DNA"/>
</dbReference>
<evidence type="ECO:0000256" key="14">
    <source>
        <dbReference type="PROSITE-ProRule" id="PRU01379"/>
    </source>
</evidence>
<proteinExistence type="inferred from homology"/>
<evidence type="ECO:0000256" key="1">
    <source>
        <dbReference type="ARBA" id="ARBA00001947"/>
    </source>
</evidence>